<organism evidence="2 3">
    <name type="scientific">Adlercreutzia caecimuris</name>
    <dbReference type="NCBI Taxonomy" id="671266"/>
    <lineage>
        <taxon>Bacteria</taxon>
        <taxon>Bacillati</taxon>
        <taxon>Actinomycetota</taxon>
        <taxon>Coriobacteriia</taxon>
        <taxon>Eggerthellales</taxon>
        <taxon>Eggerthellaceae</taxon>
        <taxon>Adlercreutzia</taxon>
    </lineage>
</organism>
<evidence type="ECO:0000259" key="1">
    <source>
        <dbReference type="PROSITE" id="PS50994"/>
    </source>
</evidence>
<comment type="caution">
    <text evidence="2">The sequence shown here is derived from an EMBL/GenBank/DDBJ whole genome shotgun (WGS) entry which is preliminary data.</text>
</comment>
<dbReference type="AlphaFoldDB" id="A0A4S4FX74"/>
<dbReference type="PANTHER" id="PTHR35004">
    <property type="entry name" value="TRANSPOSASE RV3428C-RELATED"/>
    <property type="match status" value="1"/>
</dbReference>
<evidence type="ECO:0000313" key="3">
    <source>
        <dbReference type="Proteomes" id="UP000308978"/>
    </source>
</evidence>
<dbReference type="Proteomes" id="UP000308978">
    <property type="component" value="Unassembled WGS sequence"/>
</dbReference>
<dbReference type="NCBIfam" id="NF033546">
    <property type="entry name" value="transpos_IS21"/>
    <property type="match status" value="1"/>
</dbReference>
<sequence length="493" mass="55431">MLDMPTIQSIRARRAKGETLSEIATHEKVSVPTVRKYLAMRDFSPTLPVKQEKPSILDPYKGIIEGYLDEDDRSWHKQRHSAKRIHERLAEEHDAKVGYTTVQLYVKRRRDERRTAKDQYLKLVWAPGEAQVDFGEADFIVYGRKRRVHYLVVDFPFSNVGLAQVFFGENAECVCQGLKSIFEYIGGVPGRLVFDNATGVGRRIGDAIRTSELFGRLACHFGFDYAFCNPRSGHEKGAVENKVGATRRGLFVPTPRVYDIERYNERLLDRCMERSDKEHYAKGESERALFMEDVLALRELPDDAFAVASYSHAKCDKYGYICLDGNHRYAADPSFARRTVIVGRRAFDIDIFTEEGELICTHKRAYGKAPSTSDDPLSQLNVLCMKPGGWTNSQVRYSLPEDLRSAMDEMDRAQLSDALRCLRSVAEDAGYDTAVRAMGECVGLLGEVDRSSVEVVASCMASGRKAIVYDDPADLDAYDAVYGKGGDRDGLSG</sequence>
<protein>
    <submittedName>
        <fullName evidence="2">IS21 family transposase</fullName>
    </submittedName>
</protein>
<feature type="domain" description="Integrase catalytic" evidence="1">
    <location>
        <begin position="123"/>
        <end position="294"/>
    </location>
</feature>
<dbReference type="InterPro" id="IPR012337">
    <property type="entry name" value="RNaseH-like_sf"/>
</dbReference>
<dbReference type="InterPro" id="IPR054353">
    <property type="entry name" value="IstA-like_C"/>
</dbReference>
<gene>
    <name evidence="2" type="ORF">E5986_11590</name>
</gene>
<dbReference type="InterPro" id="IPR001584">
    <property type="entry name" value="Integrase_cat-core"/>
</dbReference>
<dbReference type="PROSITE" id="PS50994">
    <property type="entry name" value="INTEGRASE"/>
    <property type="match status" value="1"/>
</dbReference>
<dbReference type="GO" id="GO:0015074">
    <property type="term" value="P:DNA integration"/>
    <property type="evidence" value="ECO:0007669"/>
    <property type="project" value="InterPro"/>
</dbReference>
<dbReference type="Pfam" id="PF22483">
    <property type="entry name" value="Mu-transpos_C_2"/>
    <property type="match status" value="1"/>
</dbReference>
<dbReference type="EMBL" id="SSTJ01000030">
    <property type="protein sequence ID" value="THG34732.1"/>
    <property type="molecule type" value="Genomic_DNA"/>
</dbReference>
<evidence type="ECO:0000313" key="2">
    <source>
        <dbReference type="EMBL" id="THG34732.1"/>
    </source>
</evidence>
<dbReference type="PANTHER" id="PTHR35004:SF7">
    <property type="entry name" value="INTEGRASE PROTEIN"/>
    <property type="match status" value="1"/>
</dbReference>
<accession>A0A4S4FX74</accession>
<dbReference type="SUPFAM" id="SSF53098">
    <property type="entry name" value="Ribonuclease H-like"/>
    <property type="match status" value="1"/>
</dbReference>
<name>A0A4S4FX74_9ACTN</name>
<proteinExistence type="predicted"/>
<reference evidence="2 3" key="1">
    <citation type="submission" date="2019-04" db="EMBL/GenBank/DDBJ databases">
        <title>Microbes associate with the intestines of laboratory mice.</title>
        <authorList>
            <person name="Navarre W."/>
            <person name="Wong E."/>
            <person name="Huang K.C."/>
            <person name="Tropini C."/>
            <person name="Ng K."/>
            <person name="Yu B."/>
        </authorList>
    </citation>
    <scope>NUCLEOTIDE SEQUENCE [LARGE SCALE GENOMIC DNA]</scope>
    <source>
        <strain evidence="2 3">NM80_B27</strain>
    </source>
</reference>